<keyword evidence="1" id="KW-0732">Signal</keyword>
<reference evidence="2" key="1">
    <citation type="submission" date="2014-11" db="EMBL/GenBank/DDBJ databases">
        <authorList>
            <person name="Amaro Gonzalez C."/>
        </authorList>
    </citation>
    <scope>NUCLEOTIDE SEQUENCE</scope>
</reference>
<dbReference type="AlphaFoldDB" id="A0A0E9T546"/>
<feature type="signal peptide" evidence="1">
    <location>
        <begin position="1"/>
        <end position="27"/>
    </location>
</feature>
<proteinExistence type="predicted"/>
<organism evidence="2">
    <name type="scientific">Anguilla anguilla</name>
    <name type="common">European freshwater eel</name>
    <name type="synonym">Muraena anguilla</name>
    <dbReference type="NCBI Taxonomy" id="7936"/>
    <lineage>
        <taxon>Eukaryota</taxon>
        <taxon>Metazoa</taxon>
        <taxon>Chordata</taxon>
        <taxon>Craniata</taxon>
        <taxon>Vertebrata</taxon>
        <taxon>Euteleostomi</taxon>
        <taxon>Actinopterygii</taxon>
        <taxon>Neopterygii</taxon>
        <taxon>Teleostei</taxon>
        <taxon>Anguilliformes</taxon>
        <taxon>Anguillidae</taxon>
        <taxon>Anguilla</taxon>
    </lineage>
</organism>
<feature type="chain" id="PRO_5002432525" evidence="1">
    <location>
        <begin position="28"/>
        <end position="53"/>
    </location>
</feature>
<accession>A0A0E9T546</accession>
<protein>
    <submittedName>
        <fullName evidence="2">Uncharacterized protein</fullName>
    </submittedName>
</protein>
<dbReference type="EMBL" id="GBXM01060000">
    <property type="protein sequence ID" value="JAH48577.1"/>
    <property type="molecule type" value="Transcribed_RNA"/>
</dbReference>
<reference evidence="2" key="2">
    <citation type="journal article" date="2015" name="Fish Shellfish Immunol.">
        <title>Early steps in the European eel (Anguilla anguilla)-Vibrio vulnificus interaction in the gills: Role of the RtxA13 toxin.</title>
        <authorList>
            <person name="Callol A."/>
            <person name="Pajuelo D."/>
            <person name="Ebbesson L."/>
            <person name="Teles M."/>
            <person name="MacKenzie S."/>
            <person name="Amaro C."/>
        </authorList>
    </citation>
    <scope>NUCLEOTIDE SEQUENCE</scope>
</reference>
<sequence>MFGLTTTKHLHHACMLYILSCSHMIFCLEEQAICVNKQVYLLKWPLSVYTCGV</sequence>
<evidence type="ECO:0000313" key="2">
    <source>
        <dbReference type="EMBL" id="JAH48577.1"/>
    </source>
</evidence>
<name>A0A0E9T546_ANGAN</name>
<evidence type="ECO:0000256" key="1">
    <source>
        <dbReference type="SAM" id="SignalP"/>
    </source>
</evidence>